<feature type="transmembrane region" description="Helical" evidence="1">
    <location>
        <begin position="251"/>
        <end position="273"/>
    </location>
</feature>
<feature type="transmembrane region" description="Helical" evidence="1">
    <location>
        <begin position="6"/>
        <end position="28"/>
    </location>
</feature>
<dbReference type="Gene3D" id="1.20.1070.10">
    <property type="entry name" value="Rhodopsin 7-helix transmembrane proteins"/>
    <property type="match status" value="1"/>
</dbReference>
<reference evidence="3" key="1">
    <citation type="submission" date="2016-11" db="UniProtKB">
        <authorList>
            <consortium name="WormBaseParasite"/>
        </authorList>
    </citation>
    <scope>IDENTIFICATION</scope>
</reference>
<organism evidence="2 3">
    <name type="scientific">Steinernema glaseri</name>
    <dbReference type="NCBI Taxonomy" id="37863"/>
    <lineage>
        <taxon>Eukaryota</taxon>
        <taxon>Metazoa</taxon>
        <taxon>Ecdysozoa</taxon>
        <taxon>Nematoda</taxon>
        <taxon>Chromadorea</taxon>
        <taxon>Rhabditida</taxon>
        <taxon>Tylenchina</taxon>
        <taxon>Panagrolaimomorpha</taxon>
        <taxon>Strongyloidoidea</taxon>
        <taxon>Steinernematidae</taxon>
        <taxon>Steinernema</taxon>
    </lineage>
</organism>
<name>A0A1I7Y5K7_9BILA</name>
<dbReference type="InterPro" id="IPR019420">
    <property type="entry name" value="7TM_GPCR_serpentine_rcpt_Srbc"/>
</dbReference>
<feature type="transmembrane region" description="Helical" evidence="1">
    <location>
        <begin position="220"/>
        <end position="245"/>
    </location>
</feature>
<keyword evidence="1" id="KW-0472">Membrane</keyword>
<feature type="transmembrane region" description="Helical" evidence="1">
    <location>
        <begin position="179"/>
        <end position="199"/>
    </location>
</feature>
<dbReference type="AlphaFoldDB" id="A0A1I7Y5K7"/>
<dbReference type="Pfam" id="PF10316">
    <property type="entry name" value="7TM_GPCR_Srbc"/>
    <property type="match status" value="1"/>
</dbReference>
<keyword evidence="2" id="KW-1185">Reference proteome</keyword>
<evidence type="ECO:0000313" key="3">
    <source>
        <dbReference type="WBParaSite" id="L893_g12970.t1"/>
    </source>
</evidence>
<accession>A0A1I7Y5K7</accession>
<dbReference type="Proteomes" id="UP000095287">
    <property type="component" value="Unplaced"/>
</dbReference>
<evidence type="ECO:0000313" key="2">
    <source>
        <dbReference type="Proteomes" id="UP000095287"/>
    </source>
</evidence>
<keyword evidence="1" id="KW-1133">Transmembrane helix</keyword>
<feature type="transmembrane region" description="Helical" evidence="1">
    <location>
        <begin position="79"/>
        <end position="104"/>
    </location>
</feature>
<proteinExistence type="predicted"/>
<protein>
    <submittedName>
        <fullName evidence="3">G_PROTEIN_RECEP_F1_2 domain-containing protein</fullName>
    </submittedName>
</protein>
<sequence>MERRIVILEFCIAVILSITALCLMTVILRRKSLLKIWKQSPGLSLFLGSITLLVAFNGILSIEWIFFAFGLIENVPENTVLLIFTSHVAVLTSLLHNCTTIALFAHRIHCLLYPAKYAKKFNYIVIGVLGLFWVAGAITMTCVLIYSVIGNPNPVPEGCYSFNCTSAYTGAVRIVCTDVLIISVTCVLTLLGSYMIYLYHKYRKREYSVQERKTNTFTLYVFYVRFLCTTVPFFCEFMLSTIANIGLGKIIGPYGAVGALIDNLLKIFAYYLVTRPQKKVVSIASLNKLS</sequence>
<keyword evidence="1" id="KW-0812">Transmembrane</keyword>
<evidence type="ECO:0000256" key="1">
    <source>
        <dbReference type="SAM" id="Phobius"/>
    </source>
</evidence>
<feature type="transmembrane region" description="Helical" evidence="1">
    <location>
        <begin position="124"/>
        <end position="149"/>
    </location>
</feature>
<feature type="transmembrane region" description="Helical" evidence="1">
    <location>
        <begin position="40"/>
        <end position="67"/>
    </location>
</feature>
<dbReference type="WBParaSite" id="L893_g12970.t1">
    <property type="protein sequence ID" value="L893_g12970.t1"/>
    <property type="gene ID" value="L893_g12970"/>
</dbReference>